<sequence length="840" mass="95737">MTIRFTSYIYKLVKVSSSLTPRLGFVLHQALQSFIGIMDHKQSQVTSAKSVELLKEQQNRNISDGADDVKEEEHSNSQPISSDFYVPPRERLDRFLKSPQTPFKASKNASRSTASRKASFFDLHLHPELQLRRIIPVKDLPEKVSSVCDDWISTHLLFTSTKDDFPINNTGDLDNGKLASDQTSQEKSIKNENALAASYGSKFGTPLALLSSNLIFKPSKWTKIFEFELSPRERHAGKKFATPDGFLCISRQLEDEQAEALKSLCANDQKDIQLITKHNLHHMMLWEFKSLYAGSRQTLDKFSKLAGDFKWPTCSRERKEHCKDSRHDRDGRRTSTGRKVGFDSRDVKIINEIYESVYVPDPVNEDQESDEESDSSGSDMDDSSDGHNAGGSGTRYHRPTTYDDMDTEPDTNPYPDADDVVDHNPTWTNPFGPESTPVENISIAMTSSKATAKKKTVIQTNRKKRASKTFKPITSSKKISKKKKKEQYDKRPPKPRDMIIQIWSAMVKFDATILILNAGNYEIIFIRNRARNTLFMSDVFKVDDLLYRKTQISLHGLAFYDARDRSHQLEALETTPDPIFPPSYHLQIDFDPYPPVHPAAAGLSQAAEAQLTLEDVVYDFENKVVFNVLLPKILSGKASMEDPYDKCMLRDHKSTPPSQLESKWILELGDKITDKVYPVVVRNGSASFSNKFVVKVTQNKYEYKTLKYELQIHRRVETTSFGVKVFGILEVPNSNVRMMLMNDAGVSYDDLRHKRMFTFAKKHRNCYVEAINALHEQRLLHGNPKSGHFLISKVEDGTARVSIVSYKPQSGSFNNNEEDEATIFGRAKEDELKLFDKFWI</sequence>
<protein>
    <recommendedName>
        <fullName evidence="3">Protein kinase domain-containing protein</fullName>
    </recommendedName>
</protein>
<reference evidence="2" key="1">
    <citation type="submission" date="2021-02" db="EMBL/GenBank/DDBJ databases">
        <title>Psilocybe cubensis genome.</title>
        <authorList>
            <person name="Mckernan K.J."/>
            <person name="Crawford S."/>
            <person name="Trippe A."/>
            <person name="Kane L.T."/>
            <person name="Mclaughlin S."/>
        </authorList>
    </citation>
    <scope>NUCLEOTIDE SEQUENCE [LARGE SCALE GENOMIC DNA]</scope>
    <source>
        <strain evidence="2">MGC-MH-2018</strain>
    </source>
</reference>
<feature type="compositionally biased region" description="Basic and acidic residues" evidence="1">
    <location>
        <begin position="320"/>
        <end position="333"/>
    </location>
</feature>
<feature type="region of interest" description="Disordered" evidence="1">
    <location>
        <begin position="62"/>
        <end position="84"/>
    </location>
</feature>
<feature type="compositionally biased region" description="Basic residues" evidence="1">
    <location>
        <begin position="459"/>
        <end position="468"/>
    </location>
</feature>
<gene>
    <name evidence="2" type="ORF">JR316_009556</name>
</gene>
<organism evidence="2">
    <name type="scientific">Psilocybe cubensis</name>
    <name type="common">Psychedelic mushroom</name>
    <name type="synonym">Stropharia cubensis</name>
    <dbReference type="NCBI Taxonomy" id="181762"/>
    <lineage>
        <taxon>Eukaryota</taxon>
        <taxon>Fungi</taxon>
        <taxon>Dikarya</taxon>
        <taxon>Basidiomycota</taxon>
        <taxon>Agaricomycotina</taxon>
        <taxon>Agaricomycetes</taxon>
        <taxon>Agaricomycetidae</taxon>
        <taxon>Agaricales</taxon>
        <taxon>Agaricineae</taxon>
        <taxon>Strophariaceae</taxon>
        <taxon>Psilocybe</taxon>
    </lineage>
</organism>
<dbReference type="SUPFAM" id="SSF56112">
    <property type="entry name" value="Protein kinase-like (PK-like)"/>
    <property type="match status" value="1"/>
</dbReference>
<evidence type="ECO:0008006" key="3">
    <source>
        <dbReference type="Google" id="ProtNLM"/>
    </source>
</evidence>
<dbReference type="AlphaFoldDB" id="A0A8H7XS16"/>
<dbReference type="OrthoDB" id="3055171at2759"/>
<feature type="compositionally biased region" description="Acidic residues" evidence="1">
    <location>
        <begin position="363"/>
        <end position="383"/>
    </location>
</feature>
<comment type="caution">
    <text evidence="2">The sequence shown here is derived from an EMBL/GenBank/DDBJ whole genome shotgun (WGS) entry which is preliminary data.</text>
</comment>
<name>A0A8H7XS16_PSICU</name>
<feature type="region of interest" description="Disordered" evidence="1">
    <location>
        <begin position="320"/>
        <end position="339"/>
    </location>
</feature>
<feature type="region of interest" description="Disordered" evidence="1">
    <location>
        <begin position="357"/>
        <end position="417"/>
    </location>
</feature>
<evidence type="ECO:0000256" key="1">
    <source>
        <dbReference type="SAM" id="MobiDB-lite"/>
    </source>
</evidence>
<evidence type="ECO:0000313" key="2">
    <source>
        <dbReference type="EMBL" id="KAG5165967.1"/>
    </source>
</evidence>
<dbReference type="InterPro" id="IPR011009">
    <property type="entry name" value="Kinase-like_dom_sf"/>
</dbReference>
<feature type="region of interest" description="Disordered" evidence="1">
    <location>
        <begin position="459"/>
        <end position="493"/>
    </location>
</feature>
<dbReference type="EMBL" id="JAFIQS010000009">
    <property type="protein sequence ID" value="KAG5165967.1"/>
    <property type="molecule type" value="Genomic_DNA"/>
</dbReference>
<proteinExistence type="predicted"/>
<accession>A0A8H7XS16</accession>